<dbReference type="RefSeq" id="WP_208889914.1">
    <property type="nucleotide sequence ID" value="NZ_CP019336.1"/>
</dbReference>
<dbReference type="EMBL" id="CP019336">
    <property type="protein sequence ID" value="AUC20618.1"/>
    <property type="molecule type" value="Genomic_DNA"/>
</dbReference>
<dbReference type="Proteomes" id="UP000232721">
    <property type="component" value="Chromosome"/>
</dbReference>
<reference evidence="1 2" key="1">
    <citation type="submission" date="2017-02" db="EMBL/GenBank/DDBJ databases">
        <title>Trade-off between light-utilization and light-protection in marine flavobacteria.</title>
        <authorList>
            <person name="Kumagai Y."/>
            <person name="Yoshizawa S."/>
            <person name="Kogure K."/>
            <person name="Iwasaki W."/>
        </authorList>
    </citation>
    <scope>NUCLEOTIDE SEQUENCE [LARGE SCALE GENOMIC DNA]</scope>
    <source>
        <strain evidence="1 2">KCTC 23670</strain>
    </source>
</reference>
<organism evidence="1 2">
    <name type="scientific">Polaribacter sejongensis</name>
    <dbReference type="NCBI Taxonomy" id="985043"/>
    <lineage>
        <taxon>Bacteria</taxon>
        <taxon>Pseudomonadati</taxon>
        <taxon>Bacteroidota</taxon>
        <taxon>Flavobacteriia</taxon>
        <taxon>Flavobacteriales</taxon>
        <taxon>Flavobacteriaceae</taxon>
    </lineage>
</organism>
<evidence type="ECO:0008006" key="3">
    <source>
        <dbReference type="Google" id="ProtNLM"/>
    </source>
</evidence>
<accession>A0ABN5F1G8</accession>
<name>A0ABN5F1G8_9FLAO</name>
<gene>
    <name evidence="1" type="ORF">BTO15_00140</name>
</gene>
<sequence>MNIKGTFLILLILTIVGCKNYDKKENLLVQKEFGKWRKDNDSLSVELNLKKFNNWNELIERAERIACNDSVPKITLKNGKASKIIYFQNPCWEKFACILTKEKNVIVINNNKIIKNSGKSYPLDSLKTILKKDYYNFGKNPSLSDNPEKLLIQISYEKNEFKNFEKTLKKLIETFEEITKKEI</sequence>
<evidence type="ECO:0000313" key="2">
    <source>
        <dbReference type="Proteomes" id="UP000232721"/>
    </source>
</evidence>
<dbReference type="PROSITE" id="PS51257">
    <property type="entry name" value="PROKAR_LIPOPROTEIN"/>
    <property type="match status" value="1"/>
</dbReference>
<evidence type="ECO:0000313" key="1">
    <source>
        <dbReference type="EMBL" id="AUC20618.1"/>
    </source>
</evidence>
<protein>
    <recommendedName>
        <fullName evidence="3">DUF4468 domain-containing protein</fullName>
    </recommendedName>
</protein>
<proteinExistence type="predicted"/>
<keyword evidence="2" id="KW-1185">Reference proteome</keyword>